<dbReference type="AlphaFoldDB" id="A0AAW0GYU4"/>
<dbReference type="Proteomes" id="UP001385951">
    <property type="component" value="Unassembled WGS sequence"/>
</dbReference>
<evidence type="ECO:0000313" key="2">
    <source>
        <dbReference type="Proteomes" id="UP001385951"/>
    </source>
</evidence>
<proteinExistence type="predicted"/>
<dbReference type="EMBL" id="JASBNA010000002">
    <property type="protein sequence ID" value="KAK7695056.1"/>
    <property type="molecule type" value="Genomic_DNA"/>
</dbReference>
<comment type="caution">
    <text evidence="1">The sequence shown here is derived from an EMBL/GenBank/DDBJ whole genome shotgun (WGS) entry which is preliminary data.</text>
</comment>
<keyword evidence="2" id="KW-1185">Reference proteome</keyword>
<name>A0AAW0GYU4_9APHY</name>
<organism evidence="1 2">
    <name type="scientific">Cerrena zonata</name>
    <dbReference type="NCBI Taxonomy" id="2478898"/>
    <lineage>
        <taxon>Eukaryota</taxon>
        <taxon>Fungi</taxon>
        <taxon>Dikarya</taxon>
        <taxon>Basidiomycota</taxon>
        <taxon>Agaricomycotina</taxon>
        <taxon>Agaricomycetes</taxon>
        <taxon>Polyporales</taxon>
        <taxon>Cerrenaceae</taxon>
        <taxon>Cerrena</taxon>
    </lineage>
</organism>
<evidence type="ECO:0000313" key="1">
    <source>
        <dbReference type="EMBL" id="KAK7695056.1"/>
    </source>
</evidence>
<sequence length="78" mass="8463">MAPTNLKSPLENVAAKPARQRSLWESYAVLPAKTRLRISLAVTAVALGGIYLSNRLEEAIPASEEDKTHLPGHKTNKA</sequence>
<gene>
    <name evidence="1" type="ORF">QCA50_002245</name>
</gene>
<accession>A0AAW0GYU4</accession>
<reference evidence="1 2" key="1">
    <citation type="submission" date="2022-09" db="EMBL/GenBank/DDBJ databases">
        <authorList>
            <person name="Palmer J.M."/>
        </authorList>
    </citation>
    <scope>NUCLEOTIDE SEQUENCE [LARGE SCALE GENOMIC DNA]</scope>
    <source>
        <strain evidence="1 2">DSM 7382</strain>
    </source>
</reference>
<protein>
    <submittedName>
        <fullName evidence="1">Uncharacterized protein</fullName>
    </submittedName>
</protein>